<protein>
    <submittedName>
        <fullName evidence="2">Uncharacterized protein</fullName>
    </submittedName>
</protein>
<sequence>MSDAVLTCSEGPVVRITPDEVHVQEQFYNPNYAEGWIKGTEVLDAGRDQLRDTTKSFHIRNQVRSILQIEVRQIIRGLVRKHQVHRVFSSRIRSFIPITELRGPQTDHTEGSDLENGSPTALLSARGRSMSRSSQECKGPLPTSGNTGPRLWYP</sequence>
<dbReference type="EMBL" id="JAPVEA010000008">
    <property type="protein sequence ID" value="KAJ5440011.1"/>
    <property type="molecule type" value="Genomic_DNA"/>
</dbReference>
<feature type="region of interest" description="Disordered" evidence="1">
    <location>
        <begin position="102"/>
        <end position="154"/>
    </location>
</feature>
<dbReference type="RefSeq" id="XP_056763240.1">
    <property type="nucleotide sequence ID" value="XM_056914391.1"/>
</dbReference>
<dbReference type="AlphaFoldDB" id="A0AAD6C085"/>
<reference evidence="2" key="1">
    <citation type="submission" date="2022-12" db="EMBL/GenBank/DDBJ databases">
        <authorList>
            <person name="Petersen C."/>
        </authorList>
    </citation>
    <scope>NUCLEOTIDE SEQUENCE</scope>
    <source>
        <strain evidence="2">IBT 16125</strain>
    </source>
</reference>
<keyword evidence="3" id="KW-1185">Reference proteome</keyword>
<evidence type="ECO:0000256" key="1">
    <source>
        <dbReference type="SAM" id="MobiDB-lite"/>
    </source>
</evidence>
<dbReference type="Proteomes" id="UP001213681">
    <property type="component" value="Unassembled WGS sequence"/>
</dbReference>
<evidence type="ECO:0000313" key="3">
    <source>
        <dbReference type="Proteomes" id="UP001213681"/>
    </source>
</evidence>
<name>A0AAD6C085_9EURO</name>
<comment type="caution">
    <text evidence="2">The sequence shown here is derived from an EMBL/GenBank/DDBJ whole genome shotgun (WGS) entry which is preliminary data.</text>
</comment>
<dbReference type="GeneID" id="81604634"/>
<gene>
    <name evidence="2" type="ORF">N7458_011009</name>
</gene>
<reference evidence="2" key="2">
    <citation type="journal article" date="2023" name="IMA Fungus">
        <title>Comparative genomic study of the Penicillium genus elucidates a diverse pangenome and 15 lateral gene transfer events.</title>
        <authorList>
            <person name="Petersen C."/>
            <person name="Sorensen T."/>
            <person name="Nielsen M.R."/>
            <person name="Sondergaard T.E."/>
            <person name="Sorensen J.L."/>
            <person name="Fitzpatrick D.A."/>
            <person name="Frisvad J.C."/>
            <person name="Nielsen K.L."/>
        </authorList>
    </citation>
    <scope>NUCLEOTIDE SEQUENCE</scope>
    <source>
        <strain evidence="2">IBT 16125</strain>
    </source>
</reference>
<proteinExistence type="predicted"/>
<accession>A0AAD6C085</accession>
<evidence type="ECO:0000313" key="2">
    <source>
        <dbReference type="EMBL" id="KAJ5440011.1"/>
    </source>
</evidence>
<organism evidence="2 3">
    <name type="scientific">Penicillium daleae</name>
    <dbReference type="NCBI Taxonomy" id="63821"/>
    <lineage>
        <taxon>Eukaryota</taxon>
        <taxon>Fungi</taxon>
        <taxon>Dikarya</taxon>
        <taxon>Ascomycota</taxon>
        <taxon>Pezizomycotina</taxon>
        <taxon>Eurotiomycetes</taxon>
        <taxon>Eurotiomycetidae</taxon>
        <taxon>Eurotiales</taxon>
        <taxon>Aspergillaceae</taxon>
        <taxon>Penicillium</taxon>
    </lineage>
</organism>